<reference evidence="5 6" key="1">
    <citation type="submission" date="2017-08" db="EMBL/GenBank/DDBJ databases">
        <title>Infants hospitalized years apart are colonized by the same room-sourced microbial strains.</title>
        <authorList>
            <person name="Brooks B."/>
            <person name="Olm M.R."/>
            <person name="Firek B.A."/>
            <person name="Baker R."/>
            <person name="Thomas B.C."/>
            <person name="Morowitz M.J."/>
            <person name="Banfield J.F."/>
        </authorList>
    </citation>
    <scope>NUCLEOTIDE SEQUENCE [LARGE SCALE GENOMIC DNA]</scope>
    <source>
        <strain evidence="5">S2_018_000_R2_104</strain>
    </source>
</reference>
<organism evidence="5 6">
    <name type="scientific">Micavibrio aeruginosavorus</name>
    <dbReference type="NCBI Taxonomy" id="349221"/>
    <lineage>
        <taxon>Bacteria</taxon>
        <taxon>Pseudomonadati</taxon>
        <taxon>Bdellovibrionota</taxon>
        <taxon>Bdellovibrionia</taxon>
        <taxon>Bdellovibrionales</taxon>
        <taxon>Pseudobdellovibrionaceae</taxon>
        <taxon>Micavibrio</taxon>
    </lineage>
</organism>
<dbReference type="EMBL" id="QFNK01000224">
    <property type="protein sequence ID" value="PZO83077.1"/>
    <property type="molecule type" value="Genomic_DNA"/>
</dbReference>
<comment type="caution">
    <text evidence="5">The sequence shown here is derived from an EMBL/GenBank/DDBJ whole genome shotgun (WGS) entry which is preliminary data.</text>
</comment>
<dbReference type="Gene3D" id="3.40.50.300">
    <property type="entry name" value="P-loop containing nucleotide triphosphate hydrolases"/>
    <property type="match status" value="2"/>
</dbReference>
<keyword evidence="2" id="KW-0547">Nucleotide-binding</keyword>
<name>A0A2W4ZP56_9BACT</name>
<evidence type="ECO:0000256" key="2">
    <source>
        <dbReference type="ARBA" id="ARBA00022741"/>
    </source>
</evidence>
<feature type="domain" description="ABC transporter" evidence="4">
    <location>
        <begin position="295"/>
        <end position="505"/>
    </location>
</feature>
<dbReference type="InterPro" id="IPR003593">
    <property type="entry name" value="AAA+_ATPase"/>
</dbReference>
<protein>
    <submittedName>
        <fullName evidence="5">ABC transporter</fullName>
    </submittedName>
</protein>
<dbReference type="SMART" id="SM00382">
    <property type="entry name" value="AAA"/>
    <property type="match status" value="2"/>
</dbReference>
<dbReference type="PROSITE" id="PS50893">
    <property type="entry name" value="ABC_TRANSPORTER_2"/>
    <property type="match status" value="2"/>
</dbReference>
<keyword evidence="1" id="KW-0677">Repeat</keyword>
<dbReference type="GO" id="GO:0016887">
    <property type="term" value="F:ATP hydrolysis activity"/>
    <property type="evidence" value="ECO:0007669"/>
    <property type="project" value="InterPro"/>
</dbReference>
<dbReference type="Proteomes" id="UP000249557">
    <property type="component" value="Unassembled WGS sequence"/>
</dbReference>
<dbReference type="PANTHER" id="PTHR19211:SF14">
    <property type="entry name" value="ATP-BINDING CASSETTE SUB-FAMILY F MEMBER 1"/>
    <property type="match status" value="1"/>
</dbReference>
<dbReference type="Pfam" id="PF00005">
    <property type="entry name" value="ABC_tran"/>
    <property type="match status" value="2"/>
</dbReference>
<dbReference type="AlphaFoldDB" id="A0A2W4ZP56"/>
<evidence type="ECO:0000256" key="3">
    <source>
        <dbReference type="ARBA" id="ARBA00022840"/>
    </source>
</evidence>
<accession>A0A2W4ZP56</accession>
<evidence type="ECO:0000256" key="1">
    <source>
        <dbReference type="ARBA" id="ARBA00022737"/>
    </source>
</evidence>
<dbReference type="InterPro" id="IPR027417">
    <property type="entry name" value="P-loop_NTPase"/>
</dbReference>
<evidence type="ECO:0000259" key="4">
    <source>
        <dbReference type="PROSITE" id="PS50893"/>
    </source>
</evidence>
<evidence type="ECO:0000313" key="5">
    <source>
        <dbReference type="EMBL" id="PZO83077.1"/>
    </source>
</evidence>
<dbReference type="PANTHER" id="PTHR19211">
    <property type="entry name" value="ATP-BINDING TRANSPORT PROTEIN-RELATED"/>
    <property type="match status" value="1"/>
</dbReference>
<gene>
    <name evidence="5" type="ORF">DI626_09345</name>
</gene>
<dbReference type="SUPFAM" id="SSF52540">
    <property type="entry name" value="P-loop containing nucleoside triphosphate hydrolases"/>
    <property type="match status" value="2"/>
</dbReference>
<dbReference type="InterPro" id="IPR050611">
    <property type="entry name" value="ABCF"/>
</dbReference>
<evidence type="ECO:0000313" key="6">
    <source>
        <dbReference type="Proteomes" id="UP000249557"/>
    </source>
</evidence>
<dbReference type="PROSITE" id="PS00211">
    <property type="entry name" value="ABC_TRANSPORTER_1"/>
    <property type="match status" value="1"/>
</dbReference>
<proteinExistence type="predicted"/>
<dbReference type="InterPro" id="IPR017871">
    <property type="entry name" value="ABC_transporter-like_CS"/>
</dbReference>
<dbReference type="InterPro" id="IPR003439">
    <property type="entry name" value="ABC_transporter-like_ATP-bd"/>
</dbReference>
<dbReference type="GO" id="GO:0005524">
    <property type="term" value="F:ATP binding"/>
    <property type="evidence" value="ECO:0007669"/>
    <property type="project" value="UniProtKB-KW"/>
</dbReference>
<dbReference type="CDD" id="cd03221">
    <property type="entry name" value="ABCF_EF-3"/>
    <property type="match status" value="1"/>
</dbReference>
<feature type="domain" description="ABC transporter" evidence="4">
    <location>
        <begin position="3"/>
        <end position="221"/>
    </location>
</feature>
<sequence length="505" mass="56806">MQIRLEKLGFSYQEPLFSGITMTIAETHRVGVIGNNGAGKSTLLKCLTGEVEPTEGTITRPKNIRFGIIEQDIPPHLHSKTLYDVILEAMPEEERDYNSWKVDVALDTFKAPTVIHGKPVKELSGGWQRLALIARTWMGEPDALLLDEPTNHLDLEKIMLLEQWLNEQVRGIPILCISHDRSFLDNCTNTTLFVRPARSVSYPHSFSRAKEQLVQDDRAFAAQREKELREVERLEKSAHELKQTGANFHSDSASKKSAQMAKRADDLRTQVIESQVDVRRDIKLPNSGVHAKHLVELKDININAPDGRQLLHIERLAIPNGERIVLLGLNGTGKSTLVNAIYKAFDNRERAKMDGITITPTAKLGYVDQHLSSLPMNLTMTEYIAGEFQMSRQSVIAKLIETGFPFDRQDQKISKLSGGERSRLYLLALRLAEPNFYIMDEPTNHLDIDGQEQLEAEILKNGAACVLVSHDRSFVANLGTKFLLIQKGKLVEIPDPEVFYSQMAA</sequence>
<keyword evidence="3" id="KW-0067">ATP-binding</keyword>